<keyword evidence="1 4" id="KW-0560">Oxidoreductase</keyword>
<proteinExistence type="predicted"/>
<evidence type="ECO:0000313" key="4">
    <source>
        <dbReference type="EMBL" id="SOY32415.1"/>
    </source>
</evidence>
<dbReference type="PANTHER" id="PTHR43818:SF11">
    <property type="entry name" value="BCDNA.GH03377"/>
    <property type="match status" value="1"/>
</dbReference>
<feature type="domain" description="Gfo/Idh/MocA-like oxidoreductase N-terminal" evidence="2">
    <location>
        <begin position="24"/>
        <end position="116"/>
    </location>
</feature>
<dbReference type="SUPFAM" id="SSF51735">
    <property type="entry name" value="NAD(P)-binding Rossmann-fold domains"/>
    <property type="match status" value="1"/>
</dbReference>
<dbReference type="GO" id="GO:0000166">
    <property type="term" value="F:nucleotide binding"/>
    <property type="evidence" value="ECO:0007669"/>
    <property type="project" value="InterPro"/>
</dbReference>
<dbReference type="Gene3D" id="3.40.50.720">
    <property type="entry name" value="NAD(P)-binding Rossmann-like Domain"/>
    <property type="match status" value="1"/>
</dbReference>
<evidence type="ECO:0000259" key="2">
    <source>
        <dbReference type="Pfam" id="PF01408"/>
    </source>
</evidence>
<sequence length="326" mass="36812">MKILFNGFQHGHVDLLYRQTLKIPELEIAACLEEDKKAASAASGRLGIPIVQDSCDAWLSGDISIVAIGKKYGERGQAVIRALMAGRHVISDKPLCTRMEELDEIERLVTEKQLKLGCMLDLLDLPQVNRAKDLLKKKYLGEVRNISFGGQHYIDYLHRPSWYFEKDMHGGTINDLAIHGIDLVRELTALEIEKVDGVRTWNAYAVRNPEFKDSAVFMARLSNGAELLADVSYSAPAQVFSMPAYWNFKFWCERGLLTFQYTDSHVTVFEEGATEPQILEGIMPEKSYLGKFMEDIQENSNARTRSIIASTRAALRIQKEADAFSM</sequence>
<evidence type="ECO:0000313" key="5">
    <source>
        <dbReference type="Proteomes" id="UP000236311"/>
    </source>
</evidence>
<dbReference type="GO" id="GO:0050112">
    <property type="term" value="F:inositol 2-dehydrogenase (NAD+) activity"/>
    <property type="evidence" value="ECO:0007669"/>
    <property type="project" value="UniProtKB-EC"/>
</dbReference>
<accession>A0A2K4ZPQ0</accession>
<dbReference type="RefSeq" id="WP_103242361.1">
    <property type="nucleotide sequence ID" value="NZ_CANRXC010000019.1"/>
</dbReference>
<dbReference type="PANTHER" id="PTHR43818">
    <property type="entry name" value="BCDNA.GH03377"/>
    <property type="match status" value="1"/>
</dbReference>
<dbReference type="InterPro" id="IPR000683">
    <property type="entry name" value="Gfo/Idh/MocA-like_OxRdtase_N"/>
</dbReference>
<reference evidence="4 5" key="1">
    <citation type="submission" date="2018-01" db="EMBL/GenBank/DDBJ databases">
        <authorList>
            <person name="Gaut B.S."/>
            <person name="Morton B.R."/>
            <person name="Clegg M.T."/>
            <person name="Duvall M.R."/>
        </authorList>
    </citation>
    <scope>NUCLEOTIDE SEQUENCE [LARGE SCALE GENOMIC DNA]</scope>
    <source>
        <strain evidence="4">GP69</strain>
    </source>
</reference>
<dbReference type="Pfam" id="PF01408">
    <property type="entry name" value="GFO_IDH_MocA"/>
    <property type="match status" value="1"/>
</dbReference>
<dbReference type="Proteomes" id="UP000236311">
    <property type="component" value="Unassembled WGS sequence"/>
</dbReference>
<gene>
    <name evidence="4" type="primary">iolG_4</name>
    <name evidence="4" type="ORF">AMURIS_05174</name>
</gene>
<dbReference type="InterPro" id="IPR055170">
    <property type="entry name" value="GFO_IDH_MocA-like_dom"/>
</dbReference>
<dbReference type="SUPFAM" id="SSF55347">
    <property type="entry name" value="Glyceraldehyde-3-phosphate dehydrogenase-like, C-terminal domain"/>
    <property type="match status" value="1"/>
</dbReference>
<dbReference type="InterPro" id="IPR036291">
    <property type="entry name" value="NAD(P)-bd_dom_sf"/>
</dbReference>
<evidence type="ECO:0000259" key="3">
    <source>
        <dbReference type="Pfam" id="PF22725"/>
    </source>
</evidence>
<evidence type="ECO:0000256" key="1">
    <source>
        <dbReference type="ARBA" id="ARBA00023002"/>
    </source>
</evidence>
<keyword evidence="5" id="KW-1185">Reference proteome</keyword>
<dbReference type="EMBL" id="OFSM01000049">
    <property type="protein sequence ID" value="SOY32415.1"/>
    <property type="molecule type" value="Genomic_DNA"/>
</dbReference>
<dbReference type="OrthoDB" id="9783105at2"/>
<dbReference type="EC" id="1.1.1.18" evidence="4"/>
<dbReference type="Pfam" id="PF22725">
    <property type="entry name" value="GFO_IDH_MocA_C3"/>
    <property type="match status" value="1"/>
</dbReference>
<feature type="domain" description="GFO/IDH/MocA-like oxidoreductase" evidence="3">
    <location>
        <begin position="129"/>
        <end position="255"/>
    </location>
</feature>
<dbReference type="Gene3D" id="3.30.360.10">
    <property type="entry name" value="Dihydrodipicolinate Reductase, domain 2"/>
    <property type="match status" value="1"/>
</dbReference>
<dbReference type="AlphaFoldDB" id="A0A2K4ZPQ0"/>
<organism evidence="4 5">
    <name type="scientific">Acetatifactor muris</name>
    <dbReference type="NCBI Taxonomy" id="879566"/>
    <lineage>
        <taxon>Bacteria</taxon>
        <taxon>Bacillati</taxon>
        <taxon>Bacillota</taxon>
        <taxon>Clostridia</taxon>
        <taxon>Lachnospirales</taxon>
        <taxon>Lachnospiraceae</taxon>
        <taxon>Acetatifactor</taxon>
    </lineage>
</organism>
<protein>
    <submittedName>
        <fullName evidence="4">Inositol 2-dehydrogenase/D-chiro-inositol 3-dehydrogenase</fullName>
        <ecNumber evidence="4">1.1.1.18</ecNumber>
    </submittedName>
</protein>
<dbReference type="InterPro" id="IPR050463">
    <property type="entry name" value="Gfo/Idh/MocA_oxidrdct_glycsds"/>
</dbReference>
<name>A0A2K4ZPQ0_9FIRM</name>